<accession>A0A835GSW6</accession>
<organism evidence="1 2">
    <name type="scientific">Spodoptera exigua</name>
    <name type="common">Beet armyworm</name>
    <name type="synonym">Noctua fulgens</name>
    <dbReference type="NCBI Taxonomy" id="7107"/>
    <lineage>
        <taxon>Eukaryota</taxon>
        <taxon>Metazoa</taxon>
        <taxon>Ecdysozoa</taxon>
        <taxon>Arthropoda</taxon>
        <taxon>Hexapoda</taxon>
        <taxon>Insecta</taxon>
        <taxon>Pterygota</taxon>
        <taxon>Neoptera</taxon>
        <taxon>Endopterygota</taxon>
        <taxon>Lepidoptera</taxon>
        <taxon>Glossata</taxon>
        <taxon>Ditrysia</taxon>
        <taxon>Noctuoidea</taxon>
        <taxon>Noctuidae</taxon>
        <taxon>Amphipyrinae</taxon>
        <taxon>Spodoptera</taxon>
    </lineage>
</organism>
<proteinExistence type="predicted"/>
<name>A0A835GSW6_SPOEX</name>
<dbReference type="EMBL" id="JACKWZ010000009">
    <property type="protein sequence ID" value="KAF9423414.1"/>
    <property type="molecule type" value="Genomic_DNA"/>
</dbReference>
<evidence type="ECO:0000313" key="1">
    <source>
        <dbReference type="EMBL" id="KAF9423414.1"/>
    </source>
</evidence>
<dbReference type="Proteomes" id="UP000648187">
    <property type="component" value="Unassembled WGS sequence"/>
</dbReference>
<protein>
    <submittedName>
        <fullName evidence="1">Uncharacterized protein</fullName>
    </submittedName>
</protein>
<gene>
    <name evidence="1" type="ORF">HW555_001223</name>
</gene>
<dbReference type="AlphaFoldDB" id="A0A835GSW6"/>
<sequence length="192" mass="20612">MGLRGPQRVYVVGEAGDVRGGARGRRGQRGQQAGLAARQRGLHAAHALRELAQLARRTLQILIPLLILSHLSFMLSRSFLTTSWSISHDEMKVSPSCRTAWLRRTACSVCPGARPGPTVLALAQPLHLLGRPTEGAGLPVDVPSSLFFRLVLQGDIVQFVANSLQGVPQAGQTRIELAGRVCGRAQTLCALL</sequence>
<keyword evidence="2" id="KW-1185">Reference proteome</keyword>
<reference evidence="1" key="1">
    <citation type="submission" date="2020-08" db="EMBL/GenBank/DDBJ databases">
        <title>Spodoptera exigua strain:BAW_Kor-Di-RS1 Genome sequencing and assembly.</title>
        <authorList>
            <person name="Kim J."/>
            <person name="Nam H.Y."/>
            <person name="Kwon M."/>
            <person name="Choi J.H."/>
            <person name="Cho S.R."/>
            <person name="Kim G.-H."/>
        </authorList>
    </citation>
    <scope>NUCLEOTIDE SEQUENCE</scope>
    <source>
        <strain evidence="1">BAW_Kor-Di-RS1</strain>
        <tissue evidence="1">Whole-body</tissue>
    </source>
</reference>
<comment type="caution">
    <text evidence="1">The sequence shown here is derived from an EMBL/GenBank/DDBJ whole genome shotgun (WGS) entry which is preliminary data.</text>
</comment>
<evidence type="ECO:0000313" key="2">
    <source>
        <dbReference type="Proteomes" id="UP000648187"/>
    </source>
</evidence>